<reference evidence="8" key="3">
    <citation type="submission" date="2025-08" db="UniProtKB">
        <authorList>
            <consortium name="RefSeq"/>
        </authorList>
    </citation>
    <scope>IDENTIFICATION</scope>
    <source>
        <strain evidence="8">NI907</strain>
    </source>
</reference>
<gene>
    <name evidence="8" type="ORF">PgNI_01298</name>
</gene>
<evidence type="ECO:0000256" key="2">
    <source>
        <dbReference type="ARBA" id="ARBA00022553"/>
    </source>
</evidence>
<name>A0A6P8BGN6_PYRGI</name>
<dbReference type="PANTHER" id="PTHR15263:SF1">
    <property type="entry name" value="NF-KAPPA-B INHIBITOR-LIKE PROTEIN 1"/>
    <property type="match status" value="1"/>
</dbReference>
<keyword evidence="3" id="KW-0677">Repeat</keyword>
<feature type="compositionally biased region" description="Basic and acidic residues" evidence="6">
    <location>
        <begin position="132"/>
        <end position="144"/>
    </location>
</feature>
<evidence type="ECO:0000256" key="4">
    <source>
        <dbReference type="ARBA" id="ARBA00023043"/>
    </source>
</evidence>
<feature type="region of interest" description="Disordered" evidence="6">
    <location>
        <begin position="239"/>
        <end position="266"/>
    </location>
</feature>
<dbReference type="PANTHER" id="PTHR15263">
    <property type="entry name" value="I-KAPPA-B-LIKE PROTEIN IKBL"/>
    <property type="match status" value="1"/>
</dbReference>
<feature type="compositionally biased region" description="Basic residues" evidence="6">
    <location>
        <begin position="145"/>
        <end position="156"/>
    </location>
</feature>
<reference evidence="8" key="2">
    <citation type="submission" date="2019-10" db="EMBL/GenBank/DDBJ databases">
        <authorList>
            <consortium name="NCBI Genome Project"/>
        </authorList>
    </citation>
    <scope>NUCLEOTIDE SEQUENCE</scope>
    <source>
        <strain evidence="8">NI907</strain>
    </source>
</reference>
<evidence type="ECO:0000313" key="8">
    <source>
        <dbReference type="RefSeq" id="XP_030986297.1"/>
    </source>
</evidence>
<protein>
    <submittedName>
        <fullName evidence="8">Uncharacterized protein</fullName>
    </submittedName>
</protein>
<evidence type="ECO:0000256" key="6">
    <source>
        <dbReference type="SAM" id="MobiDB-lite"/>
    </source>
</evidence>
<proteinExistence type="predicted"/>
<dbReference type="KEGG" id="pgri:PgNI_01298"/>
<evidence type="ECO:0000256" key="5">
    <source>
        <dbReference type="ARBA" id="ARBA00023242"/>
    </source>
</evidence>
<dbReference type="GO" id="GO:0043124">
    <property type="term" value="P:negative regulation of canonical NF-kappaB signal transduction"/>
    <property type="evidence" value="ECO:0007669"/>
    <property type="project" value="InterPro"/>
</dbReference>
<feature type="compositionally biased region" description="Basic and acidic residues" evidence="6">
    <location>
        <begin position="81"/>
        <end position="106"/>
    </location>
</feature>
<dbReference type="InterPro" id="IPR038753">
    <property type="entry name" value="NFKBIL1"/>
</dbReference>
<keyword evidence="2" id="KW-0597">Phosphoprotein</keyword>
<keyword evidence="5" id="KW-0539">Nucleus</keyword>
<dbReference type="Proteomes" id="UP000515153">
    <property type="component" value="Unplaced"/>
</dbReference>
<reference evidence="8" key="1">
    <citation type="journal article" date="2019" name="Mol. Biol. Evol.">
        <title>Blast fungal genomes show frequent chromosomal changes, gene gains and losses, and effector gene turnover.</title>
        <authorList>
            <person name="Gomez Luciano L.B."/>
            <person name="Jason Tsai I."/>
            <person name="Chuma I."/>
            <person name="Tosa Y."/>
            <person name="Chen Y.H."/>
            <person name="Li J.Y."/>
            <person name="Li M.Y."/>
            <person name="Jade Lu M.Y."/>
            <person name="Nakayashiki H."/>
            <person name="Li W.H."/>
        </authorList>
    </citation>
    <scope>NUCLEOTIDE SEQUENCE</scope>
    <source>
        <strain evidence="8">NI907</strain>
    </source>
</reference>
<feature type="region of interest" description="Disordered" evidence="6">
    <location>
        <begin position="1"/>
        <end position="187"/>
    </location>
</feature>
<feature type="compositionally biased region" description="Polar residues" evidence="6">
    <location>
        <begin position="41"/>
        <end position="51"/>
    </location>
</feature>
<dbReference type="GO" id="GO:0005634">
    <property type="term" value="C:nucleus"/>
    <property type="evidence" value="ECO:0007669"/>
    <property type="project" value="UniProtKB-SubCell"/>
</dbReference>
<evidence type="ECO:0000256" key="1">
    <source>
        <dbReference type="ARBA" id="ARBA00004123"/>
    </source>
</evidence>
<evidence type="ECO:0000313" key="7">
    <source>
        <dbReference type="Proteomes" id="UP000515153"/>
    </source>
</evidence>
<dbReference type="AlphaFoldDB" id="A0A6P8BGN6"/>
<keyword evidence="7" id="KW-1185">Reference proteome</keyword>
<sequence>MQDPSERPSKRARILSSINPYQTDGPQPPQRASPPSPKRTPQPQGQPQTSDRPSRDAEAGVPSTKSGMDDSYSGSRPSKFRFKDPARKKDRHRESDRRRGDPERHDRSSRRHGGGEDDGGHGSSRHRHRHHDDHGDEAGEEERRSHRHRHRRRRRHKEEAPPPDPEPEDPFAGPPLDPDVAFRESLFDAMADDEGAAYWEGVYGQPIHTLGGGELESMTEDEYAAHIRAKMWEKTHAGLLEARERKRRERAERDEERARDRRARDDAGRVDDAVEARLRRGRDRRLRREWRERWARYCDAWARWDKGLAEDEALRLLADEGDAWPVESGRRPDVDAAGVKAFFTQCLDAVAEEEAADAKAASSSSAGEKRAGGDVAARLKEERVRWHPDKIQQRLGGRVDEDLGRDVTAVFQIVDSLWSEMRGKK</sequence>
<feature type="compositionally biased region" description="Polar residues" evidence="6">
    <location>
        <begin position="16"/>
        <end position="25"/>
    </location>
</feature>
<comment type="subcellular location">
    <subcellularLocation>
        <location evidence="1">Nucleus</location>
    </subcellularLocation>
</comment>
<feature type="compositionally biased region" description="Pro residues" evidence="6">
    <location>
        <begin position="26"/>
        <end position="40"/>
    </location>
</feature>
<keyword evidence="4" id="KW-0040">ANK repeat</keyword>
<organism evidence="7 8">
    <name type="scientific">Pyricularia grisea</name>
    <name type="common">Crabgrass-specific blast fungus</name>
    <name type="synonym">Magnaporthe grisea</name>
    <dbReference type="NCBI Taxonomy" id="148305"/>
    <lineage>
        <taxon>Eukaryota</taxon>
        <taxon>Fungi</taxon>
        <taxon>Dikarya</taxon>
        <taxon>Ascomycota</taxon>
        <taxon>Pezizomycotina</taxon>
        <taxon>Sordariomycetes</taxon>
        <taxon>Sordariomycetidae</taxon>
        <taxon>Magnaporthales</taxon>
        <taxon>Pyriculariaceae</taxon>
        <taxon>Pyricularia</taxon>
    </lineage>
</organism>
<accession>A0A6P8BGN6</accession>
<dbReference type="GeneID" id="41956285"/>
<evidence type="ECO:0000256" key="3">
    <source>
        <dbReference type="ARBA" id="ARBA00022737"/>
    </source>
</evidence>
<dbReference type="RefSeq" id="XP_030986297.1">
    <property type="nucleotide sequence ID" value="XM_031121371.1"/>
</dbReference>